<accession>A0A310SIA8</accession>
<keyword evidence="1" id="KW-0812">Transmembrane</keyword>
<name>A0A310SIA8_9HYME</name>
<feature type="transmembrane region" description="Helical" evidence="1">
    <location>
        <begin position="63"/>
        <end position="88"/>
    </location>
</feature>
<evidence type="ECO:0000313" key="2">
    <source>
        <dbReference type="EMBL" id="OAD58554.1"/>
    </source>
</evidence>
<dbReference type="OrthoDB" id="7669960at2759"/>
<evidence type="ECO:0000313" key="3">
    <source>
        <dbReference type="Proteomes" id="UP000250275"/>
    </source>
</evidence>
<organism evidence="2 3">
    <name type="scientific">Eufriesea mexicana</name>
    <dbReference type="NCBI Taxonomy" id="516756"/>
    <lineage>
        <taxon>Eukaryota</taxon>
        <taxon>Metazoa</taxon>
        <taxon>Ecdysozoa</taxon>
        <taxon>Arthropoda</taxon>
        <taxon>Hexapoda</taxon>
        <taxon>Insecta</taxon>
        <taxon>Pterygota</taxon>
        <taxon>Neoptera</taxon>
        <taxon>Endopterygota</taxon>
        <taxon>Hymenoptera</taxon>
        <taxon>Apocrita</taxon>
        <taxon>Aculeata</taxon>
        <taxon>Apoidea</taxon>
        <taxon>Anthophila</taxon>
        <taxon>Apidae</taxon>
        <taxon>Eufriesea</taxon>
    </lineage>
</organism>
<dbReference type="Proteomes" id="UP000250275">
    <property type="component" value="Unassembled WGS sequence"/>
</dbReference>
<proteinExistence type="predicted"/>
<reference evidence="2 3" key="1">
    <citation type="submission" date="2015-07" db="EMBL/GenBank/DDBJ databases">
        <title>The genome of Eufriesea mexicana.</title>
        <authorList>
            <person name="Pan H."/>
            <person name="Kapheim K."/>
        </authorList>
    </citation>
    <scope>NUCLEOTIDE SEQUENCE [LARGE SCALE GENOMIC DNA]</scope>
    <source>
        <strain evidence="2">0111107269</strain>
        <tissue evidence="2">Whole body</tissue>
    </source>
</reference>
<evidence type="ECO:0000256" key="1">
    <source>
        <dbReference type="SAM" id="Phobius"/>
    </source>
</evidence>
<keyword evidence="1" id="KW-1133">Transmembrane helix</keyword>
<dbReference type="AlphaFoldDB" id="A0A310SIA8"/>
<gene>
    <name evidence="2" type="ORF">WN48_10965</name>
</gene>
<feature type="transmembrane region" description="Helical" evidence="1">
    <location>
        <begin position="95"/>
        <end position="115"/>
    </location>
</feature>
<dbReference type="EMBL" id="KQ760974">
    <property type="protein sequence ID" value="OAD58554.1"/>
    <property type="molecule type" value="Genomic_DNA"/>
</dbReference>
<keyword evidence="3" id="KW-1185">Reference proteome</keyword>
<keyword evidence="1" id="KW-0472">Membrane</keyword>
<sequence length="122" mass="14014">MFMIWGDWFTGGVQSVDTQSLIDSVIITNKSIIRRIRVPTYEMYKTHWRNGEIFLDPEIQRKYWAASFLLPIGIIFILALIVLLMVLFKRCPQMVAAIVGSILGIIIIFTALISINHTPIYI</sequence>
<protein>
    <submittedName>
        <fullName evidence="2">Uncharacterized protein</fullName>
    </submittedName>
</protein>